<dbReference type="EMBL" id="PKSL01000023">
    <property type="protein sequence ID" value="POW13607.1"/>
    <property type="molecule type" value="Genomic_DNA"/>
</dbReference>
<dbReference type="GO" id="GO:0005739">
    <property type="term" value="C:mitochondrion"/>
    <property type="evidence" value="ECO:0007669"/>
    <property type="project" value="TreeGrafter"/>
</dbReference>
<dbReference type="GO" id="GO:0050152">
    <property type="term" value="F:omega-amidase activity"/>
    <property type="evidence" value="ECO:0007669"/>
    <property type="project" value="TreeGrafter"/>
</dbReference>
<feature type="domain" description="CN hydrolase" evidence="2">
    <location>
        <begin position="68"/>
        <end position="337"/>
    </location>
</feature>
<proteinExistence type="predicted"/>
<dbReference type="CDD" id="cd07572">
    <property type="entry name" value="nit"/>
    <property type="match status" value="1"/>
</dbReference>
<keyword evidence="1" id="KW-0378">Hydrolase</keyword>
<dbReference type="GO" id="GO:0006107">
    <property type="term" value="P:oxaloacetate metabolic process"/>
    <property type="evidence" value="ECO:0007669"/>
    <property type="project" value="TreeGrafter"/>
</dbReference>
<comment type="caution">
    <text evidence="3">The sequence shown here is derived from an EMBL/GenBank/DDBJ whole genome shotgun (WGS) entry which is preliminary data.</text>
</comment>
<dbReference type="SUPFAM" id="SSF56317">
    <property type="entry name" value="Carbon-nitrogen hydrolase"/>
    <property type="match status" value="1"/>
</dbReference>
<evidence type="ECO:0000259" key="2">
    <source>
        <dbReference type="PROSITE" id="PS50263"/>
    </source>
</evidence>
<sequence length="365" mass="40190">LWCNFPPALHPRQLTTFMLGLKPTKFLSEISRLRPVKHLPASPGIVRPQEISRPMSTSSKLEAQGTSFNIALIQLGGIGSDKPANLLNARTKIAEAVRGNSQGPKPQVVVLPEIFNSPYGSSYFDTYAEVIGWHESKGSDWDVEGCASPSIKMLSSVAKEEQVWLFGGSIPERSPDDPKVLYNSAPVFQPDGKLVALHRKLHLFDIDIPNQITFKESETLSAGRAPVTIVETPFGKIGLGICYDIRFPEMAMIAARKGCIAMIYPGAFNLTTGPLHWELLQRARAVDNLIYVAACSPARNPSSDYKAWGHSSIIDPMGRVMATTDETESVVYGRIDIDELITTRKGLPVTTQRRFDVYPDISKPL</sequence>
<evidence type="ECO:0000313" key="4">
    <source>
        <dbReference type="Proteomes" id="UP000239156"/>
    </source>
</evidence>
<dbReference type="GO" id="GO:0006528">
    <property type="term" value="P:asparagine metabolic process"/>
    <property type="evidence" value="ECO:0007669"/>
    <property type="project" value="TreeGrafter"/>
</dbReference>
<gene>
    <name evidence="3" type="ORF">PSTT_03590</name>
</gene>
<dbReference type="Gene3D" id="3.60.110.10">
    <property type="entry name" value="Carbon-nitrogen hydrolase"/>
    <property type="match status" value="1"/>
</dbReference>
<accession>A0A2S4VVX4</accession>
<keyword evidence="4" id="KW-1185">Reference proteome</keyword>
<dbReference type="PROSITE" id="PS50263">
    <property type="entry name" value="CN_HYDROLASE"/>
    <property type="match status" value="1"/>
</dbReference>
<dbReference type="InterPro" id="IPR036526">
    <property type="entry name" value="C-N_Hydrolase_sf"/>
</dbReference>
<dbReference type="PANTHER" id="PTHR23088">
    <property type="entry name" value="NITRILASE-RELATED"/>
    <property type="match status" value="1"/>
</dbReference>
<dbReference type="InterPro" id="IPR045254">
    <property type="entry name" value="Nit1/2_C-N_Hydrolase"/>
</dbReference>
<dbReference type="PANTHER" id="PTHR23088:SF30">
    <property type="entry name" value="OMEGA-AMIDASE NIT2"/>
    <property type="match status" value="1"/>
</dbReference>
<protein>
    <recommendedName>
        <fullName evidence="2">CN hydrolase domain-containing protein</fullName>
    </recommendedName>
</protein>
<dbReference type="Pfam" id="PF00795">
    <property type="entry name" value="CN_hydrolase"/>
    <property type="match status" value="1"/>
</dbReference>
<reference evidence="3" key="1">
    <citation type="submission" date="2017-12" db="EMBL/GenBank/DDBJ databases">
        <title>Gene loss provides genomic basis for host adaptation in cereal stripe rust fungi.</title>
        <authorList>
            <person name="Xia C."/>
        </authorList>
    </citation>
    <scope>NUCLEOTIDE SEQUENCE [LARGE SCALE GENOMIC DNA]</scope>
    <source>
        <strain evidence="3">93-210</strain>
    </source>
</reference>
<evidence type="ECO:0000256" key="1">
    <source>
        <dbReference type="ARBA" id="ARBA00022801"/>
    </source>
</evidence>
<dbReference type="InterPro" id="IPR003010">
    <property type="entry name" value="C-N_Hydrolase"/>
</dbReference>
<dbReference type="VEuPathDB" id="FungiDB:PSTT_03590"/>
<dbReference type="GO" id="GO:0006541">
    <property type="term" value="P:glutamine metabolic process"/>
    <property type="evidence" value="ECO:0007669"/>
    <property type="project" value="TreeGrafter"/>
</dbReference>
<dbReference type="AlphaFoldDB" id="A0A2S4VVX4"/>
<dbReference type="VEuPathDB" id="FungiDB:PSHT_09409"/>
<name>A0A2S4VVX4_9BASI</name>
<organism evidence="3 4">
    <name type="scientific">Puccinia striiformis</name>
    <dbReference type="NCBI Taxonomy" id="27350"/>
    <lineage>
        <taxon>Eukaryota</taxon>
        <taxon>Fungi</taxon>
        <taxon>Dikarya</taxon>
        <taxon>Basidiomycota</taxon>
        <taxon>Pucciniomycotina</taxon>
        <taxon>Pucciniomycetes</taxon>
        <taxon>Pucciniales</taxon>
        <taxon>Pucciniaceae</taxon>
        <taxon>Puccinia</taxon>
    </lineage>
</organism>
<dbReference type="Proteomes" id="UP000239156">
    <property type="component" value="Unassembled WGS sequence"/>
</dbReference>
<dbReference type="PROSITE" id="PS01227">
    <property type="entry name" value="UPF0012"/>
    <property type="match status" value="1"/>
</dbReference>
<dbReference type="InterPro" id="IPR001110">
    <property type="entry name" value="UPF0012_CS"/>
</dbReference>
<evidence type="ECO:0000313" key="3">
    <source>
        <dbReference type="EMBL" id="POW13607.1"/>
    </source>
</evidence>
<feature type="non-terminal residue" evidence="3">
    <location>
        <position position="1"/>
    </location>
</feature>